<dbReference type="GO" id="GO:0005811">
    <property type="term" value="C:lipid droplet"/>
    <property type="evidence" value="ECO:0007669"/>
    <property type="project" value="TreeGrafter"/>
</dbReference>
<comment type="caution">
    <text evidence="1">The sequence shown here is derived from an EMBL/GenBank/DDBJ whole genome shotgun (WGS) entry which is preliminary data.</text>
</comment>
<sequence length="355" mass="38566">MLTYMTTDVRGGATKDIIDNMAGTVVFTGANSSAGIPAVEYLLRAYPDYTAVLTVRNASNTDPNTQKLRETIAQFPSAKASIHELDLSSLAATHAFADTVASGIANGEYPPIAAIVCNAYYWNLVGDPEITADGYDKTIQVTYISHAALVLRLIGNFGDTGRVVFVSADAHWAGKNMIEVYPPVLISDSDLLVKPTTGPDKQGYGFQRYASAKLAVTTWMHALNRRLQKEGAWNGNNKMVTAVAIDPGNLADSRALRTNTARKTQMMQKFLLVPLLPILQYVFPTARTAAVAGVDLIELAVGPKYAGERGYFTLLQKGESAPDSQNEAIQQRLWKKTLEWTKITRGNTALKAAFD</sequence>
<gene>
    <name evidence="1" type="ORF">SLS62_011049</name>
</gene>
<proteinExistence type="predicted"/>
<organism evidence="1 2">
    <name type="scientific">Diatrype stigma</name>
    <dbReference type="NCBI Taxonomy" id="117547"/>
    <lineage>
        <taxon>Eukaryota</taxon>
        <taxon>Fungi</taxon>
        <taxon>Dikarya</taxon>
        <taxon>Ascomycota</taxon>
        <taxon>Pezizomycotina</taxon>
        <taxon>Sordariomycetes</taxon>
        <taxon>Xylariomycetidae</taxon>
        <taxon>Xylariales</taxon>
        <taxon>Diatrypaceae</taxon>
        <taxon>Diatrype</taxon>
    </lineage>
</organism>
<dbReference type="EMBL" id="JAKJXP020000166">
    <property type="protein sequence ID" value="KAK7740637.1"/>
    <property type="molecule type" value="Genomic_DNA"/>
</dbReference>
<dbReference type="Proteomes" id="UP001320420">
    <property type="component" value="Unassembled WGS sequence"/>
</dbReference>
<dbReference type="PANTHER" id="PTHR43647:SF4">
    <property type="entry name" value="KETOREDUCTASE (KR) DOMAIN-CONTAINING PROTEIN"/>
    <property type="match status" value="1"/>
</dbReference>
<keyword evidence="2" id="KW-1185">Reference proteome</keyword>
<protein>
    <recommendedName>
        <fullName evidence="3">Short-chain dehydrogenase</fullName>
    </recommendedName>
</protein>
<dbReference type="AlphaFoldDB" id="A0AAN9U638"/>
<dbReference type="SUPFAM" id="SSF51735">
    <property type="entry name" value="NAD(P)-binding Rossmann-fold domains"/>
    <property type="match status" value="1"/>
</dbReference>
<name>A0AAN9U638_9PEZI</name>
<dbReference type="InterPro" id="IPR036291">
    <property type="entry name" value="NAD(P)-bd_dom_sf"/>
</dbReference>
<dbReference type="GO" id="GO:0000253">
    <property type="term" value="F:3-beta-hydroxysteroid 3-dehydrogenase (NADP+) activity"/>
    <property type="evidence" value="ECO:0007669"/>
    <property type="project" value="TreeGrafter"/>
</dbReference>
<dbReference type="Gene3D" id="3.40.50.720">
    <property type="entry name" value="NAD(P)-binding Rossmann-like Domain"/>
    <property type="match status" value="1"/>
</dbReference>
<dbReference type="GO" id="GO:0005789">
    <property type="term" value="C:endoplasmic reticulum membrane"/>
    <property type="evidence" value="ECO:0007669"/>
    <property type="project" value="TreeGrafter"/>
</dbReference>
<evidence type="ECO:0000313" key="2">
    <source>
        <dbReference type="Proteomes" id="UP001320420"/>
    </source>
</evidence>
<dbReference type="InterPro" id="IPR051593">
    <property type="entry name" value="Ergosterol_Biosynth_ERG27"/>
</dbReference>
<reference evidence="1 2" key="1">
    <citation type="submission" date="2024-02" db="EMBL/GenBank/DDBJ databases">
        <title>De novo assembly and annotation of 12 fungi associated with fruit tree decline syndrome in Ontario, Canada.</title>
        <authorList>
            <person name="Sulman M."/>
            <person name="Ellouze W."/>
            <person name="Ilyukhin E."/>
        </authorList>
    </citation>
    <scope>NUCLEOTIDE SEQUENCE [LARGE SCALE GENOMIC DNA]</scope>
    <source>
        <strain evidence="1 2">M11/M66-122</strain>
    </source>
</reference>
<accession>A0AAN9U638</accession>
<evidence type="ECO:0008006" key="3">
    <source>
        <dbReference type="Google" id="ProtNLM"/>
    </source>
</evidence>
<dbReference type="PANTHER" id="PTHR43647">
    <property type="entry name" value="DEHYDROGENASE"/>
    <property type="match status" value="1"/>
</dbReference>
<dbReference type="GO" id="GO:0005741">
    <property type="term" value="C:mitochondrial outer membrane"/>
    <property type="evidence" value="ECO:0007669"/>
    <property type="project" value="TreeGrafter"/>
</dbReference>
<evidence type="ECO:0000313" key="1">
    <source>
        <dbReference type="EMBL" id="KAK7740637.1"/>
    </source>
</evidence>